<gene>
    <name evidence="3" type="primary">aor_2</name>
    <name evidence="3" type="ORF">SY89_01768</name>
</gene>
<proteinExistence type="predicted"/>
<accession>A0A0P7HC13</accession>
<dbReference type="InterPro" id="IPR001203">
    <property type="entry name" value="OxRdtase_Ald_Fedxn_C"/>
</dbReference>
<reference evidence="4" key="1">
    <citation type="submission" date="2013-11" db="EMBL/GenBank/DDBJ databases">
        <authorList>
            <person name="Hoang H.T."/>
            <person name="Killian M.L."/>
            <person name="Madson D.M."/>
            <person name="Arruda P.H.E."/>
            <person name="Sun D."/>
            <person name="Schwartz K.J."/>
            <person name="Yoon K."/>
        </authorList>
    </citation>
    <scope>NUCLEOTIDE SEQUENCE [LARGE SCALE GENOMIC DNA]</scope>
    <source>
        <strain evidence="4">CDK2</strain>
    </source>
</reference>
<dbReference type="Proteomes" id="UP000050535">
    <property type="component" value="Unassembled WGS sequence"/>
</dbReference>
<comment type="caution">
    <text evidence="3">The sequence shown here is derived from an EMBL/GenBank/DDBJ whole genome shotgun (WGS) entry which is preliminary data.</text>
</comment>
<feature type="region of interest" description="Disordered" evidence="1">
    <location>
        <begin position="122"/>
        <end position="142"/>
    </location>
</feature>
<dbReference type="PATRIC" id="fig|699431.3.peg.1810"/>
<dbReference type="EC" id="1.2.7.5" evidence="3"/>
<dbReference type="AlphaFoldDB" id="A0A0P7HC13"/>
<dbReference type="STRING" id="699431.SY89_01768"/>
<dbReference type="PANTHER" id="PTHR30038:SF0">
    <property type="entry name" value="TUNGSTEN-CONTAINING ALDEHYDE FERREDOXIN OXIDOREDUCTASE"/>
    <property type="match status" value="1"/>
</dbReference>
<dbReference type="GO" id="GO:0051536">
    <property type="term" value="F:iron-sulfur cluster binding"/>
    <property type="evidence" value="ECO:0007669"/>
    <property type="project" value="InterPro"/>
</dbReference>
<dbReference type="SUPFAM" id="SSF48310">
    <property type="entry name" value="Aldehyde ferredoxin oxidoreductase, C-terminal domains"/>
    <property type="match status" value="1"/>
</dbReference>
<evidence type="ECO:0000259" key="2">
    <source>
        <dbReference type="Pfam" id="PF01314"/>
    </source>
</evidence>
<evidence type="ECO:0000256" key="1">
    <source>
        <dbReference type="SAM" id="MobiDB-lite"/>
    </source>
</evidence>
<dbReference type="InterPro" id="IPR013985">
    <property type="entry name" value="Ald_Fedxn_OxRdtase_dom3"/>
</dbReference>
<organism evidence="3 4">
    <name type="scientific">Halolamina pelagica</name>
    <dbReference type="NCBI Taxonomy" id="699431"/>
    <lineage>
        <taxon>Archaea</taxon>
        <taxon>Methanobacteriati</taxon>
        <taxon>Methanobacteriota</taxon>
        <taxon>Stenosarchaea group</taxon>
        <taxon>Halobacteria</taxon>
        <taxon>Halobacteriales</taxon>
        <taxon>Haloferacaceae</taxon>
    </lineage>
</organism>
<evidence type="ECO:0000313" key="3">
    <source>
        <dbReference type="EMBL" id="KPN31026.1"/>
    </source>
</evidence>
<keyword evidence="4" id="KW-1185">Reference proteome</keyword>
<dbReference type="GO" id="GO:0033726">
    <property type="term" value="F:aldehyde ferredoxin oxidoreductase activity"/>
    <property type="evidence" value="ECO:0007669"/>
    <property type="project" value="UniProtKB-EC"/>
</dbReference>
<dbReference type="PANTHER" id="PTHR30038">
    <property type="entry name" value="ALDEHYDE FERREDOXIN OXIDOREDUCTASE"/>
    <property type="match status" value="1"/>
</dbReference>
<dbReference type="GO" id="GO:0009055">
    <property type="term" value="F:electron transfer activity"/>
    <property type="evidence" value="ECO:0007669"/>
    <property type="project" value="InterPro"/>
</dbReference>
<dbReference type="EMBL" id="LGUC01000001">
    <property type="protein sequence ID" value="KPN31026.1"/>
    <property type="molecule type" value="Genomic_DNA"/>
</dbReference>
<dbReference type="Gene3D" id="1.10.599.10">
    <property type="entry name" value="Aldehyde Ferredoxin Oxidoreductase Protein, subunit A, domain 3"/>
    <property type="match status" value="1"/>
</dbReference>
<feature type="domain" description="Aldehyde ferredoxin oxidoreductase C-terminal" evidence="2">
    <location>
        <begin position="2"/>
        <end position="111"/>
    </location>
</feature>
<protein>
    <submittedName>
        <fullName evidence="3">Tungsten-containing aldehyde ferredoxin oxidoreductase</fullName>
        <ecNumber evidence="3">1.2.7.5</ecNumber>
    </submittedName>
</protein>
<keyword evidence="3" id="KW-0560">Oxidoreductase</keyword>
<dbReference type="Pfam" id="PF01314">
    <property type="entry name" value="AFOR_C"/>
    <property type="match status" value="1"/>
</dbReference>
<evidence type="ECO:0000313" key="4">
    <source>
        <dbReference type="Proteomes" id="UP000050535"/>
    </source>
</evidence>
<sequence length="142" mass="15559">MLWSLVADDFLGDVLRDDLGAEWLRAVGIDHDAESLARAGERIWTLIRLFNAREGFDRADDGLPARLRQARADGAAVDPDAFQRTLEAYYEYRSWGRDGLPTCELVAALDLERVVDGATPLSADTPVAAAGDPTVPEDTQTE</sequence>
<dbReference type="InterPro" id="IPR051919">
    <property type="entry name" value="W-dependent_AOR"/>
</dbReference>
<name>A0A0P7HC13_9EURY</name>
<dbReference type="InterPro" id="IPR036021">
    <property type="entry name" value="Tungsten_al_ferr_oxy-like_C"/>
</dbReference>